<dbReference type="PROSITE" id="PS00019">
    <property type="entry name" value="ACTININ_1"/>
    <property type="match status" value="1"/>
</dbReference>
<dbReference type="SMART" id="SM00033">
    <property type="entry name" value="CH"/>
    <property type="match status" value="2"/>
</dbReference>
<evidence type="ECO:0000313" key="12">
    <source>
        <dbReference type="EMBL" id="GCC37154.1"/>
    </source>
</evidence>
<protein>
    <recommendedName>
        <fullName evidence="8">Calmin</fullName>
    </recommendedName>
    <alternativeName>
        <fullName evidence="9">Calponin-like transmembrane domain protein</fullName>
    </alternativeName>
</protein>
<dbReference type="GO" id="GO:0005640">
    <property type="term" value="C:nuclear outer membrane"/>
    <property type="evidence" value="ECO:0007669"/>
    <property type="project" value="TreeGrafter"/>
</dbReference>
<keyword evidence="5" id="KW-1133">Transmembrane helix</keyword>
<dbReference type="GO" id="GO:0034993">
    <property type="term" value="C:meiotic nuclear membrane microtubule tethering complex"/>
    <property type="evidence" value="ECO:0007669"/>
    <property type="project" value="TreeGrafter"/>
</dbReference>
<name>A0A401T3G3_CHIPU</name>
<dbReference type="PANTHER" id="PTHR47535">
    <property type="entry name" value="MUSCLE-SPECIFIC PROTEIN 300 KDA, ISOFORM G"/>
    <property type="match status" value="1"/>
</dbReference>
<dbReference type="OMA" id="AYQSCSE"/>
<reference evidence="12 13" key="1">
    <citation type="journal article" date="2018" name="Nat. Ecol. Evol.">
        <title>Shark genomes provide insights into elasmobranch evolution and the origin of vertebrates.</title>
        <authorList>
            <person name="Hara Y"/>
            <person name="Yamaguchi K"/>
            <person name="Onimaru K"/>
            <person name="Kadota M"/>
            <person name="Koyanagi M"/>
            <person name="Keeley SD"/>
            <person name="Tatsumi K"/>
            <person name="Tanaka K"/>
            <person name="Motone F"/>
            <person name="Kageyama Y"/>
            <person name="Nozu R"/>
            <person name="Adachi N"/>
            <person name="Nishimura O"/>
            <person name="Nakagawa R"/>
            <person name="Tanegashima C"/>
            <person name="Kiyatake I"/>
            <person name="Matsumoto R"/>
            <person name="Murakumo K"/>
            <person name="Nishida K"/>
            <person name="Terakita A"/>
            <person name="Kuratani S"/>
            <person name="Sato K"/>
            <person name="Hyodo S Kuraku.S."/>
        </authorList>
    </citation>
    <scope>NUCLEOTIDE SEQUENCE [LARGE SCALE GENOMIC DNA]</scope>
</reference>
<comment type="caution">
    <text evidence="12">The sequence shown here is derived from an EMBL/GenBank/DDBJ whole genome shotgun (WGS) entry which is preliminary data.</text>
</comment>
<gene>
    <name evidence="12" type="ORF">chiPu_0015655</name>
</gene>
<feature type="region of interest" description="Disordered" evidence="10">
    <location>
        <begin position="454"/>
        <end position="473"/>
    </location>
</feature>
<dbReference type="Proteomes" id="UP000287033">
    <property type="component" value="Unassembled WGS sequence"/>
</dbReference>
<dbReference type="GO" id="GO:0051015">
    <property type="term" value="F:actin filament binding"/>
    <property type="evidence" value="ECO:0007669"/>
    <property type="project" value="TreeGrafter"/>
</dbReference>
<dbReference type="FunFam" id="1.10.418.10:FF:000057">
    <property type="entry name" value="Calmin"/>
    <property type="match status" value="1"/>
</dbReference>
<keyword evidence="4" id="KW-0677">Repeat</keyword>
<dbReference type="Pfam" id="PF00307">
    <property type="entry name" value="CH"/>
    <property type="match status" value="2"/>
</dbReference>
<feature type="region of interest" description="Disordered" evidence="10">
    <location>
        <begin position="724"/>
        <end position="758"/>
    </location>
</feature>
<dbReference type="GO" id="GO:0005737">
    <property type="term" value="C:cytoplasm"/>
    <property type="evidence" value="ECO:0007669"/>
    <property type="project" value="TreeGrafter"/>
</dbReference>
<comment type="subcellular location">
    <subcellularLocation>
        <location evidence="1">Membrane</location>
        <topology evidence="1">Single-pass type IV membrane protein</topology>
    </subcellularLocation>
</comment>
<evidence type="ECO:0000256" key="10">
    <source>
        <dbReference type="SAM" id="MobiDB-lite"/>
    </source>
</evidence>
<keyword evidence="6" id="KW-0472">Membrane</keyword>
<dbReference type="SUPFAM" id="SSF47576">
    <property type="entry name" value="Calponin-homology domain, CH-domain"/>
    <property type="match status" value="1"/>
</dbReference>
<keyword evidence="7" id="KW-0009">Actin-binding</keyword>
<sequence>MAGHEWDWFQREELIGHISDIRVQNLQVERVSTQKRTFTRWINFHLYRCNPPLEVKDLFKDMQDGKILMALLEVLSGQRLMQQYKHSTHRIFRLNNIAKALQFLEEGYVRLVSIDAHEIADGNPSMILGLIWNIILHFQIKEATGHLKTFSPTSSLSSLHSGSDNDLMLHCIPKETAPSAPYKDQRRVIKVLLNWVQRRIAKYGVAIQDFSTSWRSGIAFLALIKAIDPSLVDMRKAMERPNKVNLEDAFKLAHINLDIPPLLEPEDVDVEHPEEQSITTYVSQFLEHFPDIDENDTAECAYESPFEDSCISFSTMSSDLSAQDSNVGNKHCDSDIVSPLLQDSTVFIPSYLKDDKLSAQNVVMNDNQPLHEENDDNSFVIQSSSSTETEMVTTNMVDVSNIAKSSMSSHQDSQLSSSDLHNVLLQPASDTNVTDTVEEIYVLLHPLKRKSSNGEKTLLEKKPSSPEPYDYHSPIAANDVLKARSRIETPEPFAEDQCDTSLEIVSEATYSSNKLNEALKSPQDQCVSLYHMDTQSNSSMPARIRKVSESCTQTDEKPSSEQNELLPSVIDNALMGEEKVSVIPLNLVYYPHYEVPVSKVLEAFSVTGSPQKEFVPEFQKDLSPLADEAYQSCSELSGSFSLQELSPTFSEITLCTPDSDQIDSSSISNHAEPGKIAQSFSSYQGTDLSQFLPVAIPNAANESIMNPLNKLPDQPNLEAINERFLEEKPSVTKSGDLQIPKSEHEKDQDENSPGPEALNNQLLHSLQSQMGLKETGEDVEIYGSGPEQPADTKHGQHNILQSSVISCSPTLVSAENSQEKSSYDVFTSHKDHNHEFHLKAMNDQCSSESEECTSNQDEKLNQDEHCSDPNMLSLMRQHNTQHKIPESLVLLNEAKFTDETHLQTRSDQQSNNASVLEAMWHPTAAVIRDKNIAFSNACARLLNHPVFCAIRIYC</sequence>
<dbReference type="InterPro" id="IPR052403">
    <property type="entry name" value="LINC-complex_assoc"/>
</dbReference>
<evidence type="ECO:0000313" key="13">
    <source>
        <dbReference type="Proteomes" id="UP000287033"/>
    </source>
</evidence>
<dbReference type="InterPro" id="IPR036872">
    <property type="entry name" value="CH_dom_sf"/>
</dbReference>
<dbReference type="Gene3D" id="1.10.418.10">
    <property type="entry name" value="Calponin-like domain"/>
    <property type="match status" value="2"/>
</dbReference>
<dbReference type="PROSITE" id="PS00020">
    <property type="entry name" value="ACTININ_2"/>
    <property type="match status" value="1"/>
</dbReference>
<accession>A0A401T3G3</accession>
<keyword evidence="3" id="KW-0812">Transmembrane</keyword>
<dbReference type="EMBL" id="BEZZ01000950">
    <property type="protein sequence ID" value="GCC37154.1"/>
    <property type="molecule type" value="Genomic_DNA"/>
</dbReference>
<dbReference type="OrthoDB" id="10017054at2759"/>
<dbReference type="PROSITE" id="PS50021">
    <property type="entry name" value="CH"/>
    <property type="match status" value="2"/>
</dbReference>
<dbReference type="InterPro" id="IPR001715">
    <property type="entry name" value="CH_dom"/>
</dbReference>
<evidence type="ECO:0000256" key="1">
    <source>
        <dbReference type="ARBA" id="ARBA00004211"/>
    </source>
</evidence>
<dbReference type="GO" id="GO:0007097">
    <property type="term" value="P:nuclear migration"/>
    <property type="evidence" value="ECO:0007669"/>
    <property type="project" value="TreeGrafter"/>
</dbReference>
<dbReference type="STRING" id="137246.A0A401T3G3"/>
<evidence type="ECO:0000256" key="4">
    <source>
        <dbReference type="ARBA" id="ARBA00022737"/>
    </source>
</evidence>
<keyword evidence="2" id="KW-0597">Phosphoprotein</keyword>
<dbReference type="InterPro" id="IPR001589">
    <property type="entry name" value="Actinin_actin-bd_CS"/>
</dbReference>
<evidence type="ECO:0000256" key="6">
    <source>
        <dbReference type="ARBA" id="ARBA00023136"/>
    </source>
</evidence>
<organism evidence="12 13">
    <name type="scientific">Chiloscyllium punctatum</name>
    <name type="common">Brownbanded bambooshark</name>
    <name type="synonym">Hemiscyllium punctatum</name>
    <dbReference type="NCBI Taxonomy" id="137246"/>
    <lineage>
        <taxon>Eukaryota</taxon>
        <taxon>Metazoa</taxon>
        <taxon>Chordata</taxon>
        <taxon>Craniata</taxon>
        <taxon>Vertebrata</taxon>
        <taxon>Chondrichthyes</taxon>
        <taxon>Elasmobranchii</taxon>
        <taxon>Galeomorphii</taxon>
        <taxon>Galeoidea</taxon>
        <taxon>Orectolobiformes</taxon>
        <taxon>Hemiscylliidae</taxon>
        <taxon>Chiloscyllium</taxon>
    </lineage>
</organism>
<evidence type="ECO:0000256" key="2">
    <source>
        <dbReference type="ARBA" id="ARBA00022553"/>
    </source>
</evidence>
<feature type="domain" description="Calponin-homology (CH)" evidence="11">
    <location>
        <begin position="32"/>
        <end position="139"/>
    </location>
</feature>
<feature type="domain" description="Calponin-homology (CH)" evidence="11">
    <location>
        <begin position="186"/>
        <end position="290"/>
    </location>
</feature>
<keyword evidence="13" id="KW-1185">Reference proteome</keyword>
<dbReference type="FunFam" id="1.10.418.10:FF:000063">
    <property type="entry name" value="Calmin"/>
    <property type="match status" value="1"/>
</dbReference>
<evidence type="ECO:0000256" key="7">
    <source>
        <dbReference type="ARBA" id="ARBA00023203"/>
    </source>
</evidence>
<evidence type="ECO:0000259" key="11">
    <source>
        <dbReference type="PROSITE" id="PS50021"/>
    </source>
</evidence>
<evidence type="ECO:0000256" key="3">
    <source>
        <dbReference type="ARBA" id="ARBA00022692"/>
    </source>
</evidence>
<proteinExistence type="predicted"/>
<dbReference type="AlphaFoldDB" id="A0A401T3G3"/>
<dbReference type="PANTHER" id="PTHR47535:SF7">
    <property type="entry name" value="CALMIN"/>
    <property type="match status" value="1"/>
</dbReference>
<evidence type="ECO:0000256" key="9">
    <source>
        <dbReference type="ARBA" id="ARBA00082870"/>
    </source>
</evidence>
<evidence type="ECO:0000256" key="5">
    <source>
        <dbReference type="ARBA" id="ARBA00022989"/>
    </source>
</evidence>
<evidence type="ECO:0000256" key="8">
    <source>
        <dbReference type="ARBA" id="ARBA00070333"/>
    </source>
</evidence>